<dbReference type="RefSeq" id="WP_142638772.1">
    <property type="nucleotide sequence ID" value="NZ_FXTE01000011.1"/>
</dbReference>
<dbReference type="OrthoDB" id="7698345at2"/>
<sequence length="345" mass="38542">MVSRTDYLLNEVEHFAPYSQFDQSASREDRVSEQIDIIMKEQQAMGYDRAAIASKSFDIEDQANRRVDEHTAQQDLVEELKIELEAAERSGEPVDLNDMQALVSQHMNDAQEYDLYHPYYSSLADLSGDKGFQDSDDYQSPGDRYVQYMQSALGQAGFENYEQQTKDIVNSIENMEALAREVEDPHLRAALDVQIGELKGDVAELRPCDTDLQAYTVADDSYTTSMNAAELDNLDPTEAEKWLAVRDDIVATANSFGLDGNKFLARYNDHDSVSVGTTATWRDADISTAAAHFDSQGVPDSYERAEAVVGELHQVSSSKIAAVVQEIVHTREQATHVHEDDGHSL</sequence>
<accession>A0A521EGJ3</accession>
<name>A0A521EGJ3_9RHOB</name>
<evidence type="ECO:0000313" key="1">
    <source>
        <dbReference type="EMBL" id="SMO83029.1"/>
    </source>
</evidence>
<gene>
    <name evidence="1" type="ORF">SAMN06265380_11140</name>
</gene>
<organism evidence="1 2">
    <name type="scientific">Ruegeria faecimaris</name>
    <dbReference type="NCBI Taxonomy" id="686389"/>
    <lineage>
        <taxon>Bacteria</taxon>
        <taxon>Pseudomonadati</taxon>
        <taxon>Pseudomonadota</taxon>
        <taxon>Alphaproteobacteria</taxon>
        <taxon>Rhodobacterales</taxon>
        <taxon>Roseobacteraceae</taxon>
        <taxon>Ruegeria</taxon>
    </lineage>
</organism>
<proteinExistence type="predicted"/>
<dbReference type="EMBL" id="FXTE01000011">
    <property type="protein sequence ID" value="SMO83029.1"/>
    <property type="molecule type" value="Genomic_DNA"/>
</dbReference>
<reference evidence="1 2" key="1">
    <citation type="submission" date="2017-05" db="EMBL/GenBank/DDBJ databases">
        <authorList>
            <person name="Varghese N."/>
            <person name="Submissions S."/>
        </authorList>
    </citation>
    <scope>NUCLEOTIDE SEQUENCE [LARGE SCALE GENOMIC DNA]</scope>
    <source>
        <strain evidence="1 2">DSM 28009</strain>
    </source>
</reference>
<keyword evidence="2" id="KW-1185">Reference proteome</keyword>
<protein>
    <submittedName>
        <fullName evidence="1">Uncharacterized protein</fullName>
    </submittedName>
</protein>
<dbReference type="AlphaFoldDB" id="A0A521EGJ3"/>
<dbReference type="Proteomes" id="UP000319555">
    <property type="component" value="Unassembled WGS sequence"/>
</dbReference>
<evidence type="ECO:0000313" key="2">
    <source>
        <dbReference type="Proteomes" id="UP000319555"/>
    </source>
</evidence>